<protein>
    <submittedName>
        <fullName evidence="2">Uncharacterized protein</fullName>
    </submittedName>
</protein>
<evidence type="ECO:0000313" key="3">
    <source>
        <dbReference type="Proteomes" id="UP000248975"/>
    </source>
</evidence>
<comment type="caution">
    <text evidence="2">The sequence shown here is derived from an EMBL/GenBank/DDBJ whole genome shotgun (WGS) entry which is preliminary data.</text>
</comment>
<evidence type="ECO:0000256" key="1">
    <source>
        <dbReference type="SAM" id="SignalP"/>
    </source>
</evidence>
<dbReference type="SUPFAM" id="SSF56925">
    <property type="entry name" value="OMPA-like"/>
    <property type="match status" value="1"/>
</dbReference>
<gene>
    <name evidence="2" type="ORF">DI533_11345</name>
</gene>
<keyword evidence="1" id="KW-0732">Signal</keyword>
<evidence type="ECO:0000313" key="2">
    <source>
        <dbReference type="EMBL" id="PZQ97754.1"/>
    </source>
</evidence>
<feature type="chain" id="PRO_5015904187" evidence="1">
    <location>
        <begin position="21"/>
        <end position="245"/>
    </location>
</feature>
<feature type="signal peptide" evidence="1">
    <location>
        <begin position="1"/>
        <end position="20"/>
    </location>
</feature>
<name>A0A2W5SCV6_CERSP</name>
<accession>A0A2W5SCV6</accession>
<proteinExistence type="predicted"/>
<dbReference type="Proteomes" id="UP000248975">
    <property type="component" value="Unassembled WGS sequence"/>
</dbReference>
<dbReference type="InterPro" id="IPR011250">
    <property type="entry name" value="OMP/PagP_B-barrel"/>
</dbReference>
<sequence>MPRKLALAAGLILGATAAQAQDGWTREARLYMWFSGIQTTSDTKALGPVSTDVSADDVLSNLDFGLMAAVEGRKGPWTLAGDLIYSDLSHDADLSGPLGFSQSGIKTEMTILSLYGLYRVSETLNFAIDMGVGLRGVDSKLTTSLVGSTRSSYSFESDASWVDPLIAARIKVPFNDRWSGTLFADYGGTDSSDKTWQILATVTYQINDRWGVQAGYRRMWLQHDLGNTPTTIVLDGPAIGATFKF</sequence>
<dbReference type="EMBL" id="QFQS01000002">
    <property type="protein sequence ID" value="PZQ97754.1"/>
    <property type="molecule type" value="Genomic_DNA"/>
</dbReference>
<dbReference type="AlphaFoldDB" id="A0A2W5SCV6"/>
<organism evidence="2 3">
    <name type="scientific">Cereibacter sphaeroides</name>
    <name type="common">Rhodobacter sphaeroides</name>
    <dbReference type="NCBI Taxonomy" id="1063"/>
    <lineage>
        <taxon>Bacteria</taxon>
        <taxon>Pseudomonadati</taxon>
        <taxon>Pseudomonadota</taxon>
        <taxon>Alphaproteobacteria</taxon>
        <taxon>Rhodobacterales</taxon>
        <taxon>Paracoccaceae</taxon>
        <taxon>Cereibacter</taxon>
    </lineage>
</organism>
<reference evidence="2 3" key="1">
    <citation type="submission" date="2017-08" db="EMBL/GenBank/DDBJ databases">
        <title>Infants hospitalized years apart are colonized by the same room-sourced microbial strains.</title>
        <authorList>
            <person name="Brooks B."/>
            <person name="Olm M.R."/>
            <person name="Firek B.A."/>
            <person name="Baker R."/>
            <person name="Thomas B.C."/>
            <person name="Morowitz M.J."/>
            <person name="Banfield J.F."/>
        </authorList>
    </citation>
    <scope>NUCLEOTIDE SEQUENCE [LARGE SCALE GENOMIC DNA]</scope>
    <source>
        <strain evidence="2">S2_003_000_R2_11</strain>
    </source>
</reference>